<evidence type="ECO:0000259" key="5">
    <source>
        <dbReference type="PROSITE" id="PS50893"/>
    </source>
</evidence>
<dbReference type="GO" id="GO:0005524">
    <property type="term" value="F:ATP binding"/>
    <property type="evidence" value="ECO:0007669"/>
    <property type="project" value="UniProtKB-KW"/>
</dbReference>
<evidence type="ECO:0000256" key="3">
    <source>
        <dbReference type="ARBA" id="ARBA00022741"/>
    </source>
</evidence>
<dbReference type="PANTHER" id="PTHR42734:SF5">
    <property type="entry name" value="IRON TRANSPORT SYSTEM ATP-BINDING PROTEIN HI_0361-RELATED"/>
    <property type="match status" value="1"/>
</dbReference>
<organism evidence="6">
    <name type="scientific">Thermoleptolyngbya oregonensis NK1-22</name>
    <dbReference type="NCBI Taxonomy" id="2547457"/>
    <lineage>
        <taxon>Bacteria</taxon>
        <taxon>Bacillati</taxon>
        <taxon>Cyanobacteriota</taxon>
        <taxon>Cyanophyceae</taxon>
        <taxon>Oculatellales</taxon>
        <taxon>Oculatellaceae</taxon>
        <taxon>Thermoleptolyngbya</taxon>
    </lineage>
</organism>
<evidence type="ECO:0000256" key="2">
    <source>
        <dbReference type="ARBA" id="ARBA00022448"/>
    </source>
</evidence>
<dbReference type="InterPro" id="IPR003439">
    <property type="entry name" value="ABC_transporter-like_ATP-bd"/>
</dbReference>
<dbReference type="InterPro" id="IPR017871">
    <property type="entry name" value="ABC_transporter-like_CS"/>
</dbReference>
<gene>
    <name evidence="6" type="ORF">HNI00_06965</name>
</gene>
<dbReference type="AlphaFoldDB" id="A0AA96Y369"/>
<dbReference type="GO" id="GO:0016887">
    <property type="term" value="F:ATP hydrolysis activity"/>
    <property type="evidence" value="ECO:0007669"/>
    <property type="project" value="InterPro"/>
</dbReference>
<name>A0AA96Y369_9CYAN</name>
<keyword evidence="2" id="KW-0813">Transport</keyword>
<dbReference type="KEGG" id="tog:HNI00_06965"/>
<dbReference type="InterPro" id="IPR050153">
    <property type="entry name" value="Metal_Ion_Import_ABC"/>
</dbReference>
<proteinExistence type="inferred from homology"/>
<keyword evidence="3" id="KW-0547">Nucleotide-binding</keyword>
<comment type="similarity">
    <text evidence="1">Belongs to the ABC transporter superfamily.</text>
</comment>
<dbReference type="PROSITE" id="PS00211">
    <property type="entry name" value="ABC_TRANSPORTER_1"/>
    <property type="match status" value="1"/>
</dbReference>
<dbReference type="InterPro" id="IPR003593">
    <property type="entry name" value="AAA+_ATPase"/>
</dbReference>
<dbReference type="Pfam" id="PF00005">
    <property type="entry name" value="ABC_tran"/>
    <property type="match status" value="1"/>
</dbReference>
<dbReference type="PANTHER" id="PTHR42734">
    <property type="entry name" value="METAL TRANSPORT SYSTEM ATP-BINDING PROTEIN TM_0124-RELATED"/>
    <property type="match status" value="1"/>
</dbReference>
<dbReference type="Gene3D" id="3.40.50.300">
    <property type="entry name" value="P-loop containing nucleotide triphosphate hydrolases"/>
    <property type="match status" value="1"/>
</dbReference>
<dbReference type="SMART" id="SM00382">
    <property type="entry name" value="AAA"/>
    <property type="match status" value="1"/>
</dbReference>
<evidence type="ECO:0000256" key="1">
    <source>
        <dbReference type="ARBA" id="ARBA00005417"/>
    </source>
</evidence>
<evidence type="ECO:0000313" key="6">
    <source>
        <dbReference type="EMBL" id="WOB42916.1"/>
    </source>
</evidence>
<dbReference type="CDD" id="cd03235">
    <property type="entry name" value="ABC_Metallic_Cations"/>
    <property type="match status" value="1"/>
</dbReference>
<protein>
    <submittedName>
        <fullName evidence="6">Metal ABC transporter ATP-binding protein</fullName>
    </submittedName>
</protein>
<feature type="domain" description="ABC transporter" evidence="5">
    <location>
        <begin position="42"/>
        <end position="282"/>
    </location>
</feature>
<dbReference type="EMBL" id="CP053540">
    <property type="protein sequence ID" value="WOB42916.1"/>
    <property type="molecule type" value="Genomic_DNA"/>
</dbReference>
<accession>A0AA96Y369</accession>
<dbReference type="InterPro" id="IPR027417">
    <property type="entry name" value="P-loop_NTPase"/>
</dbReference>
<dbReference type="SUPFAM" id="SSF52540">
    <property type="entry name" value="P-loop containing nucleoside triphosphate hydrolases"/>
    <property type="match status" value="1"/>
</dbReference>
<sequence length="289" mass="31583">MRADGKSHIAYSSLSGIFAQIAQITQVSESLKLQLLTPMTRLTIDHLTVNYRDTQALRNINLTLESGQLVGIFGPNGAGKSTLIKAALGLIPTVTGRVLWGDSSSDASGNRPLTHQLDRVAYVPQRSQIDWSFPATVWDVVMMGRTQKTGWFQRYSAVSRRIAAAALERVGMAAYGDRRIGSLSGGQQQRVFLARALAQEADLFCFDEPFVGVDQTTEAVLFRIFGELAADGKLVLVVNHDLGESIANFDQLVLLNRDLIAAGPRSHVLTPENMRRAYGTSVQFFSQAA</sequence>
<keyword evidence="4 6" id="KW-0067">ATP-binding</keyword>
<dbReference type="PROSITE" id="PS50893">
    <property type="entry name" value="ABC_TRANSPORTER_2"/>
    <property type="match status" value="1"/>
</dbReference>
<evidence type="ECO:0000256" key="4">
    <source>
        <dbReference type="ARBA" id="ARBA00022840"/>
    </source>
</evidence>
<reference evidence="6" key="1">
    <citation type="submission" date="2020-05" db="EMBL/GenBank/DDBJ databases">
        <authorList>
            <person name="Zhu T."/>
            <person name="Keshari N."/>
            <person name="Lu X."/>
        </authorList>
    </citation>
    <scope>NUCLEOTIDE SEQUENCE</scope>
    <source>
        <strain evidence="6">NK1-22</strain>
    </source>
</reference>